<feature type="region of interest" description="Disordered" evidence="1">
    <location>
        <begin position="51"/>
        <end position="85"/>
    </location>
</feature>
<dbReference type="Proteomes" id="UP000198703">
    <property type="component" value="Unassembled WGS sequence"/>
</dbReference>
<dbReference type="AlphaFoldDB" id="A0A1H4DK79"/>
<dbReference type="Gene3D" id="1.10.10.60">
    <property type="entry name" value="Homeodomain-like"/>
    <property type="match status" value="1"/>
</dbReference>
<evidence type="ECO:0000313" key="3">
    <source>
        <dbReference type="Proteomes" id="UP000198703"/>
    </source>
</evidence>
<sequence>MGRRKRRHLPESLKREAVERVRTSGLPICRVAEELDVHETVLRRWMARCAEPGTGPARRSVTQAQGPSPADLAAESARLKRDPQRAQMERDILENAALIFGTASR</sequence>
<keyword evidence="3" id="KW-1185">Reference proteome</keyword>
<evidence type="ECO:0000313" key="2">
    <source>
        <dbReference type="EMBL" id="SEA72956.1"/>
    </source>
</evidence>
<dbReference type="InterPro" id="IPR009057">
    <property type="entry name" value="Homeodomain-like_sf"/>
</dbReference>
<proteinExistence type="predicted"/>
<dbReference type="GO" id="GO:0006313">
    <property type="term" value="P:DNA transposition"/>
    <property type="evidence" value="ECO:0007669"/>
    <property type="project" value="InterPro"/>
</dbReference>
<accession>A0A1H4DK79</accession>
<gene>
    <name evidence="2" type="ORF">SAMN05444370_11078</name>
</gene>
<dbReference type="STRING" id="89524.SAMN05444370_11078"/>
<evidence type="ECO:0000256" key="1">
    <source>
        <dbReference type="SAM" id="MobiDB-lite"/>
    </source>
</evidence>
<dbReference type="EMBL" id="FNQM01000010">
    <property type="protein sequence ID" value="SEA72956.1"/>
    <property type="molecule type" value="Genomic_DNA"/>
</dbReference>
<dbReference type="GO" id="GO:0003677">
    <property type="term" value="F:DNA binding"/>
    <property type="evidence" value="ECO:0007669"/>
    <property type="project" value="InterPro"/>
</dbReference>
<name>A0A1H4DK79_9RHOB</name>
<dbReference type="InterPro" id="IPR002514">
    <property type="entry name" value="Transposase_8"/>
</dbReference>
<organism evidence="2 3">
    <name type="scientific">Rubrimonas cliftonensis</name>
    <dbReference type="NCBI Taxonomy" id="89524"/>
    <lineage>
        <taxon>Bacteria</taxon>
        <taxon>Pseudomonadati</taxon>
        <taxon>Pseudomonadota</taxon>
        <taxon>Alphaproteobacteria</taxon>
        <taxon>Rhodobacterales</taxon>
        <taxon>Paracoccaceae</taxon>
        <taxon>Rubrimonas</taxon>
    </lineage>
</organism>
<dbReference type="GO" id="GO:0004803">
    <property type="term" value="F:transposase activity"/>
    <property type="evidence" value="ECO:0007669"/>
    <property type="project" value="InterPro"/>
</dbReference>
<protein>
    <submittedName>
        <fullName evidence="2">Transposase</fullName>
    </submittedName>
</protein>
<dbReference type="Pfam" id="PF01527">
    <property type="entry name" value="HTH_Tnp_1"/>
    <property type="match status" value="1"/>
</dbReference>
<reference evidence="2 3" key="1">
    <citation type="submission" date="2016-10" db="EMBL/GenBank/DDBJ databases">
        <authorList>
            <person name="de Groot N.N."/>
        </authorList>
    </citation>
    <scope>NUCLEOTIDE SEQUENCE [LARGE SCALE GENOMIC DNA]</scope>
    <source>
        <strain evidence="2 3">DSM 15345</strain>
    </source>
</reference>
<dbReference type="SUPFAM" id="SSF46689">
    <property type="entry name" value="Homeodomain-like"/>
    <property type="match status" value="1"/>
</dbReference>